<comment type="caution">
    <text evidence="2">The sequence shown here is derived from an EMBL/GenBank/DDBJ whole genome shotgun (WGS) entry which is preliminary data.</text>
</comment>
<name>A0A9N9GHN5_FUNMO</name>
<evidence type="ECO:0000313" key="2">
    <source>
        <dbReference type="EMBL" id="CAG8611071.1"/>
    </source>
</evidence>
<dbReference type="EMBL" id="CAJVPP010002768">
    <property type="protein sequence ID" value="CAG8611071.1"/>
    <property type="molecule type" value="Genomic_DNA"/>
</dbReference>
<organism evidence="2 3">
    <name type="scientific">Funneliformis mosseae</name>
    <name type="common">Endomycorrhizal fungus</name>
    <name type="synonym">Glomus mosseae</name>
    <dbReference type="NCBI Taxonomy" id="27381"/>
    <lineage>
        <taxon>Eukaryota</taxon>
        <taxon>Fungi</taxon>
        <taxon>Fungi incertae sedis</taxon>
        <taxon>Mucoromycota</taxon>
        <taxon>Glomeromycotina</taxon>
        <taxon>Glomeromycetes</taxon>
        <taxon>Glomerales</taxon>
        <taxon>Glomeraceae</taxon>
        <taxon>Funneliformis</taxon>
    </lineage>
</organism>
<dbReference type="Proteomes" id="UP000789375">
    <property type="component" value="Unassembled WGS sequence"/>
</dbReference>
<dbReference type="AlphaFoldDB" id="A0A9N9GHN5"/>
<evidence type="ECO:0000313" key="3">
    <source>
        <dbReference type="Proteomes" id="UP000789375"/>
    </source>
</evidence>
<accession>A0A9N9GHN5</accession>
<evidence type="ECO:0000256" key="1">
    <source>
        <dbReference type="SAM" id="Phobius"/>
    </source>
</evidence>
<feature type="transmembrane region" description="Helical" evidence="1">
    <location>
        <begin position="81"/>
        <end position="98"/>
    </location>
</feature>
<reference evidence="2" key="1">
    <citation type="submission" date="2021-06" db="EMBL/GenBank/DDBJ databases">
        <authorList>
            <person name="Kallberg Y."/>
            <person name="Tangrot J."/>
            <person name="Rosling A."/>
        </authorList>
    </citation>
    <scope>NUCLEOTIDE SEQUENCE</scope>
    <source>
        <strain evidence="2">87-6 pot B 2015</strain>
    </source>
</reference>
<proteinExistence type="predicted"/>
<keyword evidence="1" id="KW-0472">Membrane</keyword>
<gene>
    <name evidence="2" type="ORF">FMOSSE_LOCUS9462</name>
</gene>
<protein>
    <submittedName>
        <fullName evidence="2">14462_t:CDS:1</fullName>
    </submittedName>
</protein>
<keyword evidence="1" id="KW-1133">Transmembrane helix</keyword>
<sequence length="104" mass="11842">MPLKFQEEQSKTRKRGLNDTSQFRTIADYNKDQSDCNRDVSSSIGKDRITSSSEAELSNYCSKSCVIYDETCCDKCIKRPFILFILPISVLIISMVLFPDTTIV</sequence>
<keyword evidence="3" id="KW-1185">Reference proteome</keyword>
<keyword evidence="1" id="KW-0812">Transmembrane</keyword>